<protein>
    <submittedName>
        <fullName evidence="1">Uncharacterized protein</fullName>
    </submittedName>
</protein>
<reference evidence="1" key="1">
    <citation type="submission" date="2014-11" db="EMBL/GenBank/DDBJ databases">
        <authorList>
            <person name="Amaro Gonzalez C."/>
        </authorList>
    </citation>
    <scope>NUCLEOTIDE SEQUENCE</scope>
</reference>
<dbReference type="AlphaFoldDB" id="A0A0E9PCF1"/>
<reference evidence="1" key="2">
    <citation type="journal article" date="2015" name="Fish Shellfish Immunol.">
        <title>Early steps in the European eel (Anguilla anguilla)-Vibrio vulnificus interaction in the gills: Role of the RtxA13 toxin.</title>
        <authorList>
            <person name="Callol A."/>
            <person name="Pajuelo D."/>
            <person name="Ebbesson L."/>
            <person name="Teles M."/>
            <person name="MacKenzie S."/>
            <person name="Amaro C."/>
        </authorList>
    </citation>
    <scope>NUCLEOTIDE SEQUENCE</scope>
</reference>
<accession>A0A0E9PCF1</accession>
<organism evidence="1">
    <name type="scientific">Anguilla anguilla</name>
    <name type="common">European freshwater eel</name>
    <name type="synonym">Muraena anguilla</name>
    <dbReference type="NCBI Taxonomy" id="7936"/>
    <lineage>
        <taxon>Eukaryota</taxon>
        <taxon>Metazoa</taxon>
        <taxon>Chordata</taxon>
        <taxon>Craniata</taxon>
        <taxon>Vertebrata</taxon>
        <taxon>Euteleostomi</taxon>
        <taxon>Actinopterygii</taxon>
        <taxon>Neopterygii</taxon>
        <taxon>Teleostei</taxon>
        <taxon>Anguilliformes</taxon>
        <taxon>Anguillidae</taxon>
        <taxon>Anguilla</taxon>
    </lineage>
</organism>
<evidence type="ECO:0000313" key="1">
    <source>
        <dbReference type="EMBL" id="JAH02214.1"/>
    </source>
</evidence>
<sequence length="40" mass="4531">MRASLRASLSKMCYVKHKPPKVPHLCLQRSPVHLLFGKTA</sequence>
<proteinExistence type="predicted"/>
<dbReference type="EMBL" id="GBXM01106363">
    <property type="protein sequence ID" value="JAH02214.1"/>
    <property type="molecule type" value="Transcribed_RNA"/>
</dbReference>
<name>A0A0E9PCF1_ANGAN</name>